<dbReference type="Proteomes" id="UP000196368">
    <property type="component" value="Unassembled WGS sequence"/>
</dbReference>
<dbReference type="HAMAP" id="MF_01148">
    <property type="entry name" value="Lnt"/>
    <property type="match status" value="1"/>
</dbReference>
<evidence type="ECO:0000259" key="10">
    <source>
        <dbReference type="PROSITE" id="PS50263"/>
    </source>
</evidence>
<evidence type="ECO:0000256" key="5">
    <source>
        <dbReference type="ARBA" id="ARBA00022692"/>
    </source>
</evidence>
<feature type="transmembrane region" description="Helical" evidence="9">
    <location>
        <begin position="51"/>
        <end position="70"/>
    </location>
</feature>
<evidence type="ECO:0000256" key="6">
    <source>
        <dbReference type="ARBA" id="ARBA00022989"/>
    </source>
</evidence>
<dbReference type="Gene3D" id="3.60.110.10">
    <property type="entry name" value="Carbon-nitrogen hydrolase"/>
    <property type="match status" value="1"/>
</dbReference>
<dbReference type="PROSITE" id="PS50263">
    <property type="entry name" value="CN_HYDROLASE"/>
    <property type="match status" value="1"/>
</dbReference>
<evidence type="ECO:0000256" key="2">
    <source>
        <dbReference type="ARBA" id="ARBA00010065"/>
    </source>
</evidence>
<keyword evidence="3 9" id="KW-1003">Cell membrane</keyword>
<dbReference type="GO" id="GO:0005886">
    <property type="term" value="C:plasma membrane"/>
    <property type="evidence" value="ECO:0007669"/>
    <property type="project" value="UniProtKB-SubCell"/>
</dbReference>
<reference evidence="12" key="1">
    <citation type="submission" date="2017-04" db="EMBL/GenBank/DDBJ databases">
        <title>Function of individual gut microbiota members based on whole genome sequencing of pure cultures obtained from chicken caecum.</title>
        <authorList>
            <person name="Medvecky M."/>
            <person name="Cejkova D."/>
            <person name="Polansky O."/>
            <person name="Karasova D."/>
            <person name="Kubasova T."/>
            <person name="Cizek A."/>
            <person name="Rychlik I."/>
        </authorList>
    </citation>
    <scope>NUCLEOTIDE SEQUENCE [LARGE SCALE GENOMIC DNA]</scope>
    <source>
        <strain evidence="12">An273</strain>
    </source>
</reference>
<keyword evidence="4 9" id="KW-0808">Transferase</keyword>
<comment type="function">
    <text evidence="9">Catalyzes the phospholipid dependent N-acylation of the N-terminal cysteine of apolipoprotein, the last step in lipoprotein maturation.</text>
</comment>
<dbReference type="EMBL" id="NFJD01000001">
    <property type="protein sequence ID" value="OUO57583.1"/>
    <property type="molecule type" value="Genomic_DNA"/>
</dbReference>
<feature type="domain" description="CN hydrolase" evidence="10">
    <location>
        <begin position="285"/>
        <end position="527"/>
    </location>
</feature>
<evidence type="ECO:0000256" key="9">
    <source>
        <dbReference type="HAMAP-Rule" id="MF_01148"/>
    </source>
</evidence>
<evidence type="ECO:0000256" key="1">
    <source>
        <dbReference type="ARBA" id="ARBA00004651"/>
    </source>
</evidence>
<dbReference type="NCBIfam" id="TIGR00546">
    <property type="entry name" value="lnt"/>
    <property type="match status" value="1"/>
</dbReference>
<dbReference type="PANTHER" id="PTHR38686:SF1">
    <property type="entry name" value="APOLIPOPROTEIN N-ACYLTRANSFERASE"/>
    <property type="match status" value="1"/>
</dbReference>
<evidence type="ECO:0000256" key="8">
    <source>
        <dbReference type="ARBA" id="ARBA00023315"/>
    </source>
</evidence>
<comment type="catalytic activity">
    <reaction evidence="9">
        <text>N-terminal S-1,2-diacyl-sn-glyceryl-L-cysteinyl-[lipoprotein] + a glycerophospholipid = N-acyl-S-1,2-diacyl-sn-glyceryl-L-cysteinyl-[lipoprotein] + a 2-acyl-sn-glycero-3-phospholipid + H(+)</text>
        <dbReference type="Rhea" id="RHEA:48228"/>
        <dbReference type="Rhea" id="RHEA-COMP:14681"/>
        <dbReference type="Rhea" id="RHEA-COMP:14684"/>
        <dbReference type="ChEBI" id="CHEBI:15378"/>
        <dbReference type="ChEBI" id="CHEBI:136912"/>
        <dbReference type="ChEBI" id="CHEBI:140656"/>
        <dbReference type="ChEBI" id="CHEBI:140657"/>
        <dbReference type="ChEBI" id="CHEBI:140660"/>
        <dbReference type="EC" id="2.3.1.269"/>
    </reaction>
</comment>
<dbReference type="Pfam" id="PF20154">
    <property type="entry name" value="LNT_N"/>
    <property type="match status" value="1"/>
</dbReference>
<organism evidence="11 12">
    <name type="scientific">Candidatus Avelusimicrobium gallicola</name>
    <dbReference type="NCBI Taxonomy" id="2562704"/>
    <lineage>
        <taxon>Bacteria</taxon>
        <taxon>Pseudomonadati</taxon>
        <taxon>Elusimicrobiota</taxon>
        <taxon>Elusimicrobia</taxon>
        <taxon>Elusimicrobiales</taxon>
        <taxon>Elusimicrobiaceae</taxon>
        <taxon>Candidatus Avelusimicrobium</taxon>
    </lineage>
</organism>
<dbReference type="UniPathway" id="UPA00666"/>
<feature type="transmembrane region" description="Helical" evidence="9">
    <location>
        <begin position="168"/>
        <end position="191"/>
    </location>
</feature>
<proteinExistence type="inferred from homology"/>
<feature type="transmembrane region" description="Helical" evidence="9">
    <location>
        <begin position="137"/>
        <end position="161"/>
    </location>
</feature>
<feature type="transmembrane region" description="Helical" evidence="9">
    <location>
        <begin position="542"/>
        <end position="563"/>
    </location>
</feature>
<accession>A0A1Y4DEJ5</accession>
<keyword evidence="12" id="KW-1185">Reference proteome</keyword>
<feature type="transmembrane region" description="Helical" evidence="9">
    <location>
        <begin position="211"/>
        <end position="236"/>
    </location>
</feature>
<dbReference type="AlphaFoldDB" id="A0A1Y4DEJ5"/>
<name>A0A1Y4DEJ5_9BACT</name>
<dbReference type="GO" id="GO:0042158">
    <property type="term" value="P:lipoprotein biosynthetic process"/>
    <property type="evidence" value="ECO:0007669"/>
    <property type="project" value="UniProtKB-UniRule"/>
</dbReference>
<dbReference type="InterPro" id="IPR036526">
    <property type="entry name" value="C-N_Hydrolase_sf"/>
</dbReference>
<comment type="pathway">
    <text evidence="9">Protein modification; lipoprotein biosynthesis (N-acyl transfer).</text>
</comment>
<feature type="transmembrane region" description="Helical" evidence="9">
    <location>
        <begin position="76"/>
        <end position="94"/>
    </location>
</feature>
<keyword evidence="6 9" id="KW-1133">Transmembrane helix</keyword>
<keyword evidence="7 9" id="KW-0472">Membrane</keyword>
<feature type="transmembrane region" description="Helical" evidence="9">
    <location>
        <begin position="243"/>
        <end position="263"/>
    </location>
</feature>
<evidence type="ECO:0000256" key="7">
    <source>
        <dbReference type="ARBA" id="ARBA00023136"/>
    </source>
</evidence>
<comment type="similarity">
    <text evidence="2 9">Belongs to the CN hydrolase family. Apolipoprotein N-acyltransferase subfamily.</text>
</comment>
<comment type="subcellular location">
    <subcellularLocation>
        <location evidence="1 9">Cell membrane</location>
        <topology evidence="1 9">Multi-pass membrane protein</topology>
    </subcellularLocation>
</comment>
<evidence type="ECO:0000256" key="4">
    <source>
        <dbReference type="ARBA" id="ARBA00022679"/>
    </source>
</evidence>
<evidence type="ECO:0000313" key="11">
    <source>
        <dbReference type="EMBL" id="OUO57583.1"/>
    </source>
</evidence>
<dbReference type="InterPro" id="IPR003010">
    <property type="entry name" value="C-N_Hydrolase"/>
</dbReference>
<evidence type="ECO:0000313" key="12">
    <source>
        <dbReference type="Proteomes" id="UP000196368"/>
    </source>
</evidence>
<evidence type="ECO:0000256" key="3">
    <source>
        <dbReference type="ARBA" id="ARBA00022475"/>
    </source>
</evidence>
<sequence length="564" mass="63067">MQSVGPSRLPRQRLPDFVLIFMRGFRQTIAEQDAFLAQNRWSIFFKNSFSVLGRYLFLLLCAGATAWLVYQSYPSVSRHALAWFALAPFIWGVTKTKGFWSSFLYGWLTAFLFNAGIFYWIYYTCLHGGGLSQGLSLAAWLGLSGLLAVQFALFGGSCYFLKKTGPFFPLLAACGFVTLEWLHQTLAFYGLGFPWIMLGYTQWNAPEMLQLAAFTGVYGISFIVAFTGASLGWAFATKGVKDGVWHMVAAAVVFLAAYTYGHYTLPDASQKRPFKPLLSLSTALLQPNIDQYKKWSPQYEAEILQTLQAQGMALEGKGVRLMVWPESAVPGALTEEPYWTLFKEIAAKTDAYQFIGSNVEEDGKQYVGAYLLAPQSEKLQSYRKTKLVPFGEYIPLEGLVHRIFKDVAVLGELGSFTPGARGQKPLDLGGVAVGETICYESIYPQLWLSQNRQGAKLFINVTNDAWFFDTAAPYQHLAVNVLRAVETGRPVLRAANTGFSAVIDPFGRIEKQSRLFTQEILQASIPLALNEQKNFYTQWGDWFAWLCAALFATLLISTVVFSYE</sequence>
<protein>
    <recommendedName>
        <fullName evidence="9">Apolipoprotein N-acyltransferase</fullName>
        <shortName evidence="9">ALP N-acyltransferase</shortName>
        <ecNumber evidence="9">2.3.1.269</ecNumber>
    </recommendedName>
</protein>
<dbReference type="EC" id="2.3.1.269" evidence="9"/>
<keyword evidence="5 9" id="KW-0812">Transmembrane</keyword>
<dbReference type="SUPFAM" id="SSF56317">
    <property type="entry name" value="Carbon-nitrogen hydrolase"/>
    <property type="match status" value="1"/>
</dbReference>
<keyword evidence="8 9" id="KW-0012">Acyltransferase</keyword>
<dbReference type="InterPro" id="IPR004563">
    <property type="entry name" value="Apolipo_AcylTrfase"/>
</dbReference>
<dbReference type="GO" id="GO:0016410">
    <property type="term" value="F:N-acyltransferase activity"/>
    <property type="evidence" value="ECO:0007669"/>
    <property type="project" value="UniProtKB-UniRule"/>
</dbReference>
<dbReference type="Pfam" id="PF00795">
    <property type="entry name" value="CN_hydrolase"/>
    <property type="match status" value="1"/>
</dbReference>
<comment type="caution">
    <text evidence="11">The sequence shown here is derived from an EMBL/GenBank/DDBJ whole genome shotgun (WGS) entry which is preliminary data.</text>
</comment>
<feature type="transmembrane region" description="Helical" evidence="9">
    <location>
        <begin position="103"/>
        <end position="122"/>
    </location>
</feature>
<dbReference type="PANTHER" id="PTHR38686">
    <property type="entry name" value="APOLIPOPROTEIN N-ACYLTRANSFERASE"/>
    <property type="match status" value="1"/>
</dbReference>
<dbReference type="InterPro" id="IPR045378">
    <property type="entry name" value="LNT_N"/>
</dbReference>
<keyword evidence="11" id="KW-0449">Lipoprotein</keyword>
<dbReference type="CDD" id="cd07571">
    <property type="entry name" value="ALP_N-acyl_transferase"/>
    <property type="match status" value="1"/>
</dbReference>
<gene>
    <name evidence="9" type="primary">lnt</name>
    <name evidence="11" type="ORF">B5F75_02070</name>
</gene>